<evidence type="ECO:0000313" key="2">
    <source>
        <dbReference type="Proteomes" id="UP001596380"/>
    </source>
</evidence>
<evidence type="ECO:0000313" key="1">
    <source>
        <dbReference type="EMBL" id="MFC6885219.1"/>
    </source>
</evidence>
<dbReference type="RefSeq" id="WP_160825873.1">
    <property type="nucleotide sequence ID" value="NZ_JBHSXE010000001.1"/>
</dbReference>
<keyword evidence="2" id="KW-1185">Reference proteome</keyword>
<dbReference type="InterPro" id="IPR006059">
    <property type="entry name" value="SBP"/>
</dbReference>
<dbReference type="Pfam" id="PF01547">
    <property type="entry name" value="SBP_bac_1"/>
    <property type="match status" value="1"/>
</dbReference>
<gene>
    <name evidence="1" type="ORF">ACFQKB_36060</name>
</gene>
<proteinExistence type="predicted"/>
<organism evidence="1 2">
    <name type="scientific">Actinomadura yumaensis</name>
    <dbReference type="NCBI Taxonomy" id="111807"/>
    <lineage>
        <taxon>Bacteria</taxon>
        <taxon>Bacillati</taxon>
        <taxon>Actinomycetota</taxon>
        <taxon>Actinomycetes</taxon>
        <taxon>Streptosporangiales</taxon>
        <taxon>Thermomonosporaceae</taxon>
        <taxon>Actinomadura</taxon>
    </lineage>
</organism>
<protein>
    <submittedName>
        <fullName evidence="1">Extracellular solute-binding protein</fullName>
    </submittedName>
</protein>
<dbReference type="Gene3D" id="3.40.190.10">
    <property type="entry name" value="Periplasmic binding protein-like II"/>
    <property type="match status" value="2"/>
</dbReference>
<comment type="caution">
    <text evidence="1">The sequence shown here is derived from an EMBL/GenBank/DDBJ whole genome shotgun (WGS) entry which is preliminary data.</text>
</comment>
<reference evidence="2" key="1">
    <citation type="journal article" date="2019" name="Int. J. Syst. Evol. Microbiol.">
        <title>The Global Catalogue of Microorganisms (GCM) 10K type strain sequencing project: providing services to taxonomists for standard genome sequencing and annotation.</title>
        <authorList>
            <consortium name="The Broad Institute Genomics Platform"/>
            <consortium name="The Broad Institute Genome Sequencing Center for Infectious Disease"/>
            <person name="Wu L."/>
            <person name="Ma J."/>
        </authorList>
    </citation>
    <scope>NUCLEOTIDE SEQUENCE [LARGE SCALE GENOMIC DNA]</scope>
    <source>
        <strain evidence="2">JCM 3369</strain>
    </source>
</reference>
<accession>A0ABW2CX56</accession>
<dbReference type="SUPFAM" id="SSF53850">
    <property type="entry name" value="Periplasmic binding protein-like II"/>
    <property type="match status" value="1"/>
</dbReference>
<dbReference type="Proteomes" id="UP001596380">
    <property type="component" value="Unassembled WGS sequence"/>
</dbReference>
<dbReference type="PROSITE" id="PS51257">
    <property type="entry name" value="PROKAR_LIPOPROTEIN"/>
    <property type="match status" value="1"/>
</dbReference>
<dbReference type="EMBL" id="JBHSXS010000035">
    <property type="protein sequence ID" value="MFC6885219.1"/>
    <property type="molecule type" value="Genomic_DNA"/>
</dbReference>
<dbReference type="PANTHER" id="PTHR43649:SF12">
    <property type="entry name" value="DIACETYLCHITOBIOSE BINDING PROTEIN DASA"/>
    <property type="match status" value="1"/>
</dbReference>
<sequence length="447" mass="47186">MLGPFGRVLGAAVAVALAAGCAPGSDDEPAGGKAGAVSTDVAKAGKVTLTVWDQEVQGGQREQIEKLNAGFQAKYPNVRIERVSRSFTDLQKTLRLALSGSDPPDVVQANQGYAAMGQFVKAGMLLKLDGYDRAYRWSARYPKGLLALNSVGGGGRTIGGGDLYGMSLNGEIIGLYYNRDKLARLGLRPPRTWAEFENALGTAKSRGELPIAFGNQEKLPAIQVYGVIQDRLAGKDAVRSLVFGRGGSWTDAPNVQAAQRLADWARRGYLNADANAVKWDDTPVDFAKGRGVFMIGGNWWAADLKAKMGDRAGFMVPPPVREGAPPVTMGGESLPFSITSKSRHPDVAAAYIDYLTSPDAMNVAVATGNLPALKASARPEGALPKDIAAAWEALSAADGITPYLDYATPGLADTFGGPLQALIAGKTTAPKAAAAAQRDYEEFLKKK</sequence>
<dbReference type="InterPro" id="IPR050490">
    <property type="entry name" value="Bact_solute-bd_prot1"/>
</dbReference>
<dbReference type="PANTHER" id="PTHR43649">
    <property type="entry name" value="ARABINOSE-BINDING PROTEIN-RELATED"/>
    <property type="match status" value="1"/>
</dbReference>
<name>A0ABW2CX56_9ACTN</name>